<name>A0ABM7U1A4_9BURK</name>
<accession>A0ABM7U1A4</accession>
<sequence>MLPKASQTSRVRNIEEEKNMLEDTGQPVRSAAELEALLKRVVAEINSDSNARSNTRTEALEYLEKGRSIVELMHKLESEYIRVTGDSPALRKRAKSVTYDFINHTTGLSRDTIKLYARCYAKFGGTDACDYLRISDMQLLLPADRDLIRYICECRRDNPDLRREEVRELMREYQKHRV</sequence>
<protein>
    <submittedName>
        <fullName evidence="2">Uncharacterized protein</fullName>
    </submittedName>
</protein>
<evidence type="ECO:0000313" key="2">
    <source>
        <dbReference type="EMBL" id="BCZ84726.1"/>
    </source>
</evidence>
<gene>
    <name evidence="2" type="ORF">PTKU64_84010</name>
</gene>
<keyword evidence="3" id="KW-1185">Reference proteome</keyword>
<dbReference type="EMBL" id="AP024958">
    <property type="protein sequence ID" value="BCZ84726.1"/>
    <property type="molecule type" value="Genomic_DNA"/>
</dbReference>
<dbReference type="Proteomes" id="UP001319874">
    <property type="component" value="Chromosome 4"/>
</dbReference>
<reference evidence="2 3" key="1">
    <citation type="journal article" date="2022" name="Front. Microbiol.">
        <title>Identification and characterization of a novel class of self-sufficient cytochrome P450 hydroxylase involved in cyclohexanecarboxylate degradation in Paraburkholderia terrae strain KU-64.</title>
        <authorList>
            <person name="Yamamoto T."/>
            <person name="Hasegawa Y."/>
            <person name="Iwaki H."/>
        </authorList>
    </citation>
    <scope>NUCLEOTIDE SEQUENCE [LARGE SCALE GENOMIC DNA]</scope>
    <source>
        <strain evidence="2 3">KU-64</strain>
    </source>
</reference>
<organism evidence="2 3">
    <name type="scientific">Paraburkholderia terrae</name>
    <dbReference type="NCBI Taxonomy" id="311230"/>
    <lineage>
        <taxon>Bacteria</taxon>
        <taxon>Pseudomonadati</taxon>
        <taxon>Pseudomonadota</taxon>
        <taxon>Betaproteobacteria</taxon>
        <taxon>Burkholderiales</taxon>
        <taxon>Burkholderiaceae</taxon>
        <taxon>Paraburkholderia</taxon>
    </lineage>
</organism>
<evidence type="ECO:0000313" key="3">
    <source>
        <dbReference type="Proteomes" id="UP001319874"/>
    </source>
</evidence>
<feature type="compositionally biased region" description="Basic and acidic residues" evidence="1">
    <location>
        <begin position="12"/>
        <end position="21"/>
    </location>
</feature>
<feature type="region of interest" description="Disordered" evidence="1">
    <location>
        <begin position="1"/>
        <end position="26"/>
    </location>
</feature>
<feature type="compositionally biased region" description="Polar residues" evidence="1">
    <location>
        <begin position="1"/>
        <end position="11"/>
    </location>
</feature>
<proteinExistence type="predicted"/>
<evidence type="ECO:0000256" key="1">
    <source>
        <dbReference type="SAM" id="MobiDB-lite"/>
    </source>
</evidence>